<dbReference type="RefSeq" id="XP_007742800.1">
    <property type="nucleotide sequence ID" value="XM_007744610.1"/>
</dbReference>
<accession>W9WY58</accession>
<dbReference type="OrthoDB" id="10525047at2759"/>
<sequence>MGYIYGGSICTIAALSAVNSADGGFAARIPLSRAPCRLRTKRGHDFVLACEDMAMYTRNGSPTHGTMIFEHGASHDDSQIPSLYRRAWVVQERVLSPRTLYFSRLGIYWECCESILSDADAHAGRGVHEWSKLKMSMSYMIGRRSKTIFAAILPNANHTTRGDPGEHNAGTDNLDECHRRWLRLVEIYSHSRLTKVSDRWPALAGMVKIIESAMNVQILAGIWREYLLVDLLWTSAGHSTRSDEYRTQSKSMRLENGQPTWSWLSVDSGVVFGPHDPDQMEFTAKILSVASKLRSAAPGNELHLTIDAPMFRCEIADGPLGPKLSNPELSKDIKTHTEPELDWLGLLNDQFDFSMNAAQTPEAWALPLTQTRNHESASGNVPGFLRQKVLSGDVRQHSLTELIIVPDPVDAPRSIVSTKFLPKERESTYTKQLFCPDISTGLGTAHVKW</sequence>
<dbReference type="PANTHER" id="PTHR33112">
    <property type="entry name" value="DOMAIN PROTEIN, PUTATIVE-RELATED"/>
    <property type="match status" value="1"/>
</dbReference>
<proteinExistence type="predicted"/>
<gene>
    <name evidence="1" type="ORF">A1O5_04001</name>
</gene>
<name>W9WY58_9EURO</name>
<protein>
    <recommendedName>
        <fullName evidence="3">Heterokaryon incompatibility domain-containing protein</fullName>
    </recommendedName>
</protein>
<reference evidence="1 2" key="1">
    <citation type="submission" date="2013-03" db="EMBL/GenBank/DDBJ databases">
        <title>The Genome Sequence of Cladophialophora psammophila CBS 110553.</title>
        <authorList>
            <consortium name="The Broad Institute Genomics Platform"/>
            <person name="Cuomo C."/>
            <person name="de Hoog S."/>
            <person name="Gorbushina A."/>
            <person name="Walker B."/>
            <person name="Young S.K."/>
            <person name="Zeng Q."/>
            <person name="Gargeya S."/>
            <person name="Fitzgerald M."/>
            <person name="Haas B."/>
            <person name="Abouelleil A."/>
            <person name="Allen A.W."/>
            <person name="Alvarado L."/>
            <person name="Arachchi H.M."/>
            <person name="Berlin A.M."/>
            <person name="Chapman S.B."/>
            <person name="Gainer-Dewar J."/>
            <person name="Goldberg J."/>
            <person name="Griggs A."/>
            <person name="Gujja S."/>
            <person name="Hansen M."/>
            <person name="Howarth C."/>
            <person name="Imamovic A."/>
            <person name="Ireland A."/>
            <person name="Larimer J."/>
            <person name="McCowan C."/>
            <person name="Murphy C."/>
            <person name="Pearson M."/>
            <person name="Poon T.W."/>
            <person name="Priest M."/>
            <person name="Roberts A."/>
            <person name="Saif S."/>
            <person name="Shea T."/>
            <person name="Sisk P."/>
            <person name="Sykes S."/>
            <person name="Wortman J."/>
            <person name="Nusbaum C."/>
            <person name="Birren B."/>
        </authorList>
    </citation>
    <scope>NUCLEOTIDE SEQUENCE [LARGE SCALE GENOMIC DNA]</scope>
    <source>
        <strain evidence="1 2">CBS 110553</strain>
    </source>
</reference>
<dbReference type="GeneID" id="19188727"/>
<evidence type="ECO:0000313" key="1">
    <source>
        <dbReference type="EMBL" id="EXJ72853.1"/>
    </source>
</evidence>
<evidence type="ECO:0000313" key="2">
    <source>
        <dbReference type="Proteomes" id="UP000019471"/>
    </source>
</evidence>
<evidence type="ECO:0008006" key="3">
    <source>
        <dbReference type="Google" id="ProtNLM"/>
    </source>
</evidence>
<dbReference type="AlphaFoldDB" id="W9WY58"/>
<dbReference type="HOGENOM" id="CLU_609721_0_0_1"/>
<keyword evidence="2" id="KW-1185">Reference proteome</keyword>
<dbReference type="EMBL" id="AMGX01000005">
    <property type="protein sequence ID" value="EXJ72853.1"/>
    <property type="molecule type" value="Genomic_DNA"/>
</dbReference>
<organism evidence="1 2">
    <name type="scientific">Cladophialophora psammophila CBS 110553</name>
    <dbReference type="NCBI Taxonomy" id="1182543"/>
    <lineage>
        <taxon>Eukaryota</taxon>
        <taxon>Fungi</taxon>
        <taxon>Dikarya</taxon>
        <taxon>Ascomycota</taxon>
        <taxon>Pezizomycotina</taxon>
        <taxon>Eurotiomycetes</taxon>
        <taxon>Chaetothyriomycetidae</taxon>
        <taxon>Chaetothyriales</taxon>
        <taxon>Herpotrichiellaceae</taxon>
        <taxon>Cladophialophora</taxon>
    </lineage>
</organism>
<comment type="caution">
    <text evidence="1">The sequence shown here is derived from an EMBL/GenBank/DDBJ whole genome shotgun (WGS) entry which is preliminary data.</text>
</comment>
<dbReference type="STRING" id="1182543.W9WY58"/>
<dbReference type="PANTHER" id="PTHR33112:SF9">
    <property type="entry name" value="HETEROKARYON INCOMPATIBILITY DOMAIN-CONTAINING PROTEIN"/>
    <property type="match status" value="1"/>
</dbReference>
<dbReference type="Proteomes" id="UP000019471">
    <property type="component" value="Unassembled WGS sequence"/>
</dbReference>